<feature type="transmembrane region" description="Helical" evidence="14">
    <location>
        <begin position="68"/>
        <end position="87"/>
    </location>
</feature>
<evidence type="ECO:0000256" key="1">
    <source>
        <dbReference type="ARBA" id="ARBA00004123"/>
    </source>
</evidence>
<dbReference type="InterPro" id="IPR003603">
    <property type="entry name" value="U2A'_phosphoprotein32A_C"/>
</dbReference>
<keyword evidence="8 12" id="KW-0472">Membrane</keyword>
<evidence type="ECO:0000256" key="2">
    <source>
        <dbReference type="ARBA" id="ARBA00004141"/>
    </source>
</evidence>
<evidence type="ECO:0000259" key="15">
    <source>
        <dbReference type="PROSITE" id="PS50800"/>
    </source>
</evidence>
<dbReference type="InterPro" id="IPR001611">
    <property type="entry name" value="Leu-rich_rpt"/>
</dbReference>
<comment type="caution">
    <text evidence="17">The sequence shown here is derived from an EMBL/GenBank/DDBJ whole genome shotgun (WGS) entry which is preliminary data.</text>
</comment>
<reference evidence="17" key="1">
    <citation type="submission" date="2022-11" db="EMBL/GenBank/DDBJ databases">
        <authorList>
            <person name="Morgan W.R."/>
            <person name="Tartar A."/>
        </authorList>
    </citation>
    <scope>NUCLEOTIDE SEQUENCE</scope>
    <source>
        <strain evidence="17">ARSEF 373</strain>
    </source>
</reference>
<keyword evidence="10" id="KW-0539">Nucleus</keyword>
<proteinExistence type="inferred from homology"/>
<organism evidence="17 18">
    <name type="scientific">Lagenidium giganteum</name>
    <dbReference type="NCBI Taxonomy" id="4803"/>
    <lineage>
        <taxon>Eukaryota</taxon>
        <taxon>Sar</taxon>
        <taxon>Stramenopiles</taxon>
        <taxon>Oomycota</taxon>
        <taxon>Peronosporomycetes</taxon>
        <taxon>Pythiales</taxon>
        <taxon>Pythiaceae</taxon>
    </lineage>
</organism>
<dbReference type="PANTHER" id="PTHR10552:SF6">
    <property type="entry name" value="U2 SMALL NUCLEAR RIBONUCLEOPROTEIN A"/>
    <property type="match status" value="1"/>
</dbReference>
<dbReference type="GO" id="GO:0016020">
    <property type="term" value="C:membrane"/>
    <property type="evidence" value="ECO:0007669"/>
    <property type="project" value="UniProtKB-SubCell"/>
</dbReference>
<accession>A0AAV2Z7D6</accession>
<name>A0AAV2Z7D6_9STRA</name>
<feature type="transmembrane region" description="Helical" evidence="14">
    <location>
        <begin position="382"/>
        <end position="399"/>
    </location>
</feature>
<dbReference type="Proteomes" id="UP001146120">
    <property type="component" value="Unassembled WGS sequence"/>
</dbReference>
<keyword evidence="6" id="KW-0677">Repeat</keyword>
<evidence type="ECO:0008006" key="19">
    <source>
        <dbReference type="Google" id="ProtNLM"/>
    </source>
</evidence>
<dbReference type="InterPro" id="IPR036361">
    <property type="entry name" value="SAP_dom_sf"/>
</dbReference>
<feature type="transmembrane region" description="Helical" evidence="14">
    <location>
        <begin position="191"/>
        <end position="213"/>
    </location>
</feature>
<feature type="compositionally biased region" description="Pro residues" evidence="13">
    <location>
        <begin position="475"/>
        <end position="491"/>
    </location>
</feature>
<evidence type="ECO:0000256" key="8">
    <source>
        <dbReference type="ARBA" id="ARBA00023136"/>
    </source>
</evidence>
<evidence type="ECO:0000256" key="7">
    <source>
        <dbReference type="ARBA" id="ARBA00022989"/>
    </source>
</evidence>
<evidence type="ECO:0000256" key="4">
    <source>
        <dbReference type="ARBA" id="ARBA00022692"/>
    </source>
</evidence>
<feature type="domain" description="SAP" evidence="15">
    <location>
        <begin position="558"/>
        <end position="592"/>
    </location>
</feature>
<dbReference type="Gene3D" id="1.10.720.30">
    <property type="entry name" value="SAP domain"/>
    <property type="match status" value="1"/>
</dbReference>
<evidence type="ECO:0000313" key="17">
    <source>
        <dbReference type="EMBL" id="DBA01347.1"/>
    </source>
</evidence>
<dbReference type="InterPro" id="IPR003034">
    <property type="entry name" value="SAP_dom"/>
</dbReference>
<dbReference type="SMART" id="SM00513">
    <property type="entry name" value="SAP"/>
    <property type="match status" value="1"/>
</dbReference>
<feature type="transmembrane region" description="Helical" evidence="14">
    <location>
        <begin position="99"/>
        <end position="121"/>
    </location>
</feature>
<feature type="transmembrane region" description="Helical" evidence="14">
    <location>
        <begin position="128"/>
        <end position="147"/>
    </location>
</feature>
<dbReference type="PROSITE" id="PS50922">
    <property type="entry name" value="TLC"/>
    <property type="match status" value="1"/>
</dbReference>
<evidence type="ECO:0000256" key="11">
    <source>
        <dbReference type="ARBA" id="ARBA00024196"/>
    </source>
</evidence>
<gene>
    <name evidence="17" type="ORF">N0F65_001586</name>
</gene>
<dbReference type="SUPFAM" id="SSF68906">
    <property type="entry name" value="SAP domain"/>
    <property type="match status" value="1"/>
</dbReference>
<keyword evidence="9" id="KW-0508">mRNA splicing</keyword>
<comment type="subcellular location">
    <subcellularLocation>
        <location evidence="2">Membrane</location>
        <topology evidence="2">Multi-pass membrane protein</topology>
    </subcellularLocation>
    <subcellularLocation>
        <location evidence="1">Nucleus</location>
    </subcellularLocation>
</comment>
<reference evidence="17" key="2">
    <citation type="journal article" date="2023" name="Microbiol Resour">
        <title>Decontamination and Annotation of the Draft Genome Sequence of the Oomycete Lagenidium giganteum ARSEF 373.</title>
        <authorList>
            <person name="Morgan W.R."/>
            <person name="Tartar A."/>
        </authorList>
    </citation>
    <scope>NUCLEOTIDE SEQUENCE</scope>
    <source>
        <strain evidence="17">ARSEF 373</strain>
    </source>
</reference>
<evidence type="ECO:0000256" key="9">
    <source>
        <dbReference type="ARBA" id="ARBA00023187"/>
    </source>
</evidence>
<evidence type="ECO:0000259" key="16">
    <source>
        <dbReference type="PROSITE" id="PS50922"/>
    </source>
</evidence>
<dbReference type="SMART" id="SM00724">
    <property type="entry name" value="TLC"/>
    <property type="match status" value="1"/>
</dbReference>
<evidence type="ECO:0000256" key="12">
    <source>
        <dbReference type="PROSITE-ProRule" id="PRU00205"/>
    </source>
</evidence>
<evidence type="ECO:0000256" key="6">
    <source>
        <dbReference type="ARBA" id="ARBA00022737"/>
    </source>
</evidence>
<dbReference type="GO" id="GO:0030620">
    <property type="term" value="F:U2 snRNA binding"/>
    <property type="evidence" value="ECO:0007669"/>
    <property type="project" value="InterPro"/>
</dbReference>
<keyword evidence="7 14" id="KW-1133">Transmembrane helix</keyword>
<sequence>MALPAQDIVLAEENNVRLAENAVTTTAFFLFFWASFGVSWLVSKRIVPQFKSFSAVEKADWCSRVNSTIHAVFVIIGVGLALAHIQWGEDHLPVSSLRMASFVFSFAIGYFLCDLMIILIWPVPMQSVFVIHHVVAVIPYFINNFIACCAACQYGLLLFLLVELATLPLNVRGFIESIGSDPSKNHTRAIYATYFIWAISRTLLPIYLIYVFWTDAFPSDRNQDVCLYPSMHVGVGGSPVQQQLDRKSASTMRLTVDVILRAHVCINPLREREINLRGYRAPAIENLGATKASAAATARYCCCCCRDGFDCIDLSDNEIKKLENFPRLKRLRMLLLNNNHIAKFQDNLAESISNLEYLILTGNSVASLEEVDRLVCFTKLDIRFLVALCALAVLIALLYRTELTKRKYYREYVINKLPQLRVLDYQKIKPKEREAAAIFFNSGIGKQYEQEVHGNEAPQTNHAVPAVAAAVAPPPAPQMTVQAPPPPPPPAAVQARAVSPKKEAKNAPAPAPAAPATPVKAAVKDVKMKTPVKAKVKDIEMEDASDVPPAKYTPSKPIQQMTVNDLREELKQRGLPTKGLKAALVKRLREAVEGA</sequence>
<keyword evidence="3" id="KW-0433">Leucine-rich repeat</keyword>
<dbReference type="AlphaFoldDB" id="A0AAV2Z7D6"/>
<dbReference type="SUPFAM" id="SSF52058">
    <property type="entry name" value="L domain-like"/>
    <property type="match status" value="1"/>
</dbReference>
<evidence type="ECO:0000256" key="13">
    <source>
        <dbReference type="SAM" id="MobiDB-lite"/>
    </source>
</evidence>
<keyword evidence="18" id="KW-1185">Reference proteome</keyword>
<evidence type="ECO:0000256" key="3">
    <source>
        <dbReference type="ARBA" id="ARBA00022614"/>
    </source>
</evidence>
<dbReference type="Pfam" id="PF02037">
    <property type="entry name" value="SAP"/>
    <property type="match status" value="1"/>
</dbReference>
<feature type="transmembrane region" description="Helical" evidence="14">
    <location>
        <begin position="22"/>
        <end position="42"/>
    </location>
</feature>
<evidence type="ECO:0000256" key="10">
    <source>
        <dbReference type="ARBA" id="ARBA00023242"/>
    </source>
</evidence>
<dbReference type="PROSITE" id="PS51450">
    <property type="entry name" value="LRR"/>
    <property type="match status" value="2"/>
</dbReference>
<feature type="domain" description="TLC" evidence="16">
    <location>
        <begin position="56"/>
        <end position="241"/>
    </location>
</feature>
<keyword evidence="4 12" id="KW-0812">Transmembrane</keyword>
<keyword evidence="5" id="KW-0507">mRNA processing</keyword>
<comment type="similarity">
    <text evidence="11">Belongs to the U2 small nuclear ribonucleoprotein A family.</text>
</comment>
<dbReference type="Pfam" id="PF03798">
    <property type="entry name" value="TRAM_LAG1_CLN8"/>
    <property type="match status" value="1"/>
</dbReference>
<evidence type="ECO:0000313" key="18">
    <source>
        <dbReference type="Proteomes" id="UP001146120"/>
    </source>
</evidence>
<feature type="transmembrane region" description="Helical" evidence="14">
    <location>
        <begin position="153"/>
        <end position="171"/>
    </location>
</feature>
<evidence type="ECO:0000256" key="14">
    <source>
        <dbReference type="SAM" id="Phobius"/>
    </source>
</evidence>
<dbReference type="Gene3D" id="3.80.10.10">
    <property type="entry name" value="Ribonuclease Inhibitor"/>
    <property type="match status" value="1"/>
</dbReference>
<evidence type="ECO:0000256" key="5">
    <source>
        <dbReference type="ARBA" id="ARBA00022728"/>
    </source>
</evidence>
<keyword evidence="5" id="KW-0747">Spliceosome</keyword>
<dbReference type="GO" id="GO:0005681">
    <property type="term" value="C:spliceosomal complex"/>
    <property type="evidence" value="ECO:0007669"/>
    <property type="project" value="UniProtKB-KW"/>
</dbReference>
<dbReference type="SMART" id="SM00446">
    <property type="entry name" value="LRRcap"/>
    <property type="match status" value="1"/>
</dbReference>
<dbReference type="InterPro" id="IPR044640">
    <property type="entry name" value="RU2A"/>
</dbReference>
<dbReference type="EMBL" id="DAKRPA010000049">
    <property type="protein sequence ID" value="DBA01347.1"/>
    <property type="molecule type" value="Genomic_DNA"/>
</dbReference>
<dbReference type="InterPro" id="IPR032675">
    <property type="entry name" value="LRR_dom_sf"/>
</dbReference>
<protein>
    <recommendedName>
        <fullName evidence="19">SAP domain-containing protein</fullName>
    </recommendedName>
</protein>
<dbReference type="GO" id="GO:0000398">
    <property type="term" value="P:mRNA splicing, via spliceosome"/>
    <property type="evidence" value="ECO:0007669"/>
    <property type="project" value="InterPro"/>
</dbReference>
<dbReference type="InterPro" id="IPR006634">
    <property type="entry name" value="TLC-dom"/>
</dbReference>
<dbReference type="PANTHER" id="PTHR10552">
    <property type="entry name" value="U2 SMALL NUCLEAR RIBONUCLEOPROTEIN A"/>
    <property type="match status" value="1"/>
</dbReference>
<dbReference type="Pfam" id="PF14580">
    <property type="entry name" value="LRR_9"/>
    <property type="match status" value="1"/>
</dbReference>
<feature type="region of interest" description="Disordered" evidence="13">
    <location>
        <begin position="475"/>
        <end position="516"/>
    </location>
</feature>
<dbReference type="PROSITE" id="PS50800">
    <property type="entry name" value="SAP"/>
    <property type="match status" value="1"/>
</dbReference>